<protein>
    <submittedName>
        <fullName evidence="2">Uncharacterized protein</fullName>
    </submittedName>
</protein>
<accession>A0A088E6M1</accession>
<feature type="transmembrane region" description="Helical" evidence="1">
    <location>
        <begin position="147"/>
        <end position="169"/>
    </location>
</feature>
<gene>
    <name evidence="2" type="ORF">HA72_1262</name>
</gene>
<organism evidence="2 3">
    <name type="scientific">Metallosphaera sedula</name>
    <dbReference type="NCBI Taxonomy" id="43687"/>
    <lineage>
        <taxon>Archaea</taxon>
        <taxon>Thermoproteota</taxon>
        <taxon>Thermoprotei</taxon>
        <taxon>Sulfolobales</taxon>
        <taxon>Sulfolobaceae</taxon>
        <taxon>Metallosphaera</taxon>
    </lineage>
</organism>
<evidence type="ECO:0000313" key="3">
    <source>
        <dbReference type="Proteomes" id="UP000029084"/>
    </source>
</evidence>
<name>A0A088E6M1_9CREN</name>
<keyword evidence="1" id="KW-0472">Membrane</keyword>
<keyword evidence="1" id="KW-0812">Transmembrane</keyword>
<evidence type="ECO:0000313" key="2">
    <source>
        <dbReference type="EMBL" id="AIM27407.1"/>
    </source>
</evidence>
<feature type="transmembrane region" description="Helical" evidence="1">
    <location>
        <begin position="123"/>
        <end position="141"/>
    </location>
</feature>
<keyword evidence="1" id="KW-1133">Transmembrane helix</keyword>
<sequence length="185" mass="20808">MFLTLLELINLVLSATSLILLWKLVDYYDKMISSMKNKAINGVVLDFLMSLTDLLTQGDAMNLLEDLLVYITNLQGKEWNDIYSEVISKFVPIKRQLELVLSKANGIGDLTNRINSSRFITRSIKILSVIAVIEAVLGPFSRLMSSFQFQVVLYGNVILLILIIIVLLIHVSNTVKLMSSVNKTN</sequence>
<proteinExistence type="predicted"/>
<reference evidence="2 3" key="1">
    <citation type="journal article" date="2014" name="J. Bacteriol.">
        <title>Role of an Archaeal PitA Transporter in the Copper and Arsenic Resistance of Metallosphaera sedula, an Extreme Thermoacidophile.</title>
        <authorList>
            <person name="McCarthy S."/>
            <person name="Ai C."/>
            <person name="Wheaton G."/>
            <person name="Tevatia R."/>
            <person name="Eckrich V."/>
            <person name="Kelly R."/>
            <person name="Blum P."/>
        </authorList>
    </citation>
    <scope>NUCLEOTIDE SEQUENCE [LARGE SCALE GENOMIC DNA]</scope>
    <source>
        <strain evidence="2 3">CuR1</strain>
    </source>
</reference>
<dbReference type="EMBL" id="CP008822">
    <property type="protein sequence ID" value="AIM27407.1"/>
    <property type="molecule type" value="Genomic_DNA"/>
</dbReference>
<evidence type="ECO:0000256" key="1">
    <source>
        <dbReference type="SAM" id="Phobius"/>
    </source>
</evidence>
<dbReference type="Proteomes" id="UP000029084">
    <property type="component" value="Chromosome"/>
</dbReference>
<feature type="transmembrane region" description="Helical" evidence="1">
    <location>
        <begin position="6"/>
        <end position="25"/>
    </location>
</feature>
<dbReference type="AlphaFoldDB" id="A0A088E6M1"/>